<accession>A0A0F9DW83</accession>
<dbReference type="Gene3D" id="3.40.50.300">
    <property type="entry name" value="P-loop containing nucleotide triphosphate hydrolases"/>
    <property type="match status" value="1"/>
</dbReference>
<feature type="non-terminal residue" evidence="1">
    <location>
        <position position="1"/>
    </location>
</feature>
<name>A0A0F9DW83_9ZZZZ</name>
<proteinExistence type="predicted"/>
<dbReference type="AlphaFoldDB" id="A0A0F9DW83"/>
<comment type="caution">
    <text evidence="1">The sequence shown here is derived from an EMBL/GenBank/DDBJ whole genome shotgun (WGS) entry which is preliminary data.</text>
</comment>
<dbReference type="EMBL" id="LAZR01029972">
    <property type="protein sequence ID" value="KKL57986.1"/>
    <property type="molecule type" value="Genomic_DNA"/>
</dbReference>
<dbReference type="SUPFAM" id="SSF52540">
    <property type="entry name" value="P-loop containing nucleoside triphosphate hydrolases"/>
    <property type="match status" value="1"/>
</dbReference>
<protein>
    <recommendedName>
        <fullName evidence="2">SF4 helicase domain-containing protein</fullName>
    </recommendedName>
</protein>
<gene>
    <name evidence="1" type="ORF">LCGC14_2229890</name>
</gene>
<organism evidence="1">
    <name type="scientific">marine sediment metagenome</name>
    <dbReference type="NCBI Taxonomy" id="412755"/>
    <lineage>
        <taxon>unclassified sequences</taxon>
        <taxon>metagenomes</taxon>
        <taxon>ecological metagenomes</taxon>
    </lineage>
</organism>
<evidence type="ECO:0008006" key="2">
    <source>
        <dbReference type="Google" id="ProtNLM"/>
    </source>
</evidence>
<reference evidence="1" key="1">
    <citation type="journal article" date="2015" name="Nature">
        <title>Complex archaea that bridge the gap between prokaryotes and eukaryotes.</title>
        <authorList>
            <person name="Spang A."/>
            <person name="Saw J.H."/>
            <person name="Jorgensen S.L."/>
            <person name="Zaremba-Niedzwiedzka K."/>
            <person name="Martijn J."/>
            <person name="Lind A.E."/>
            <person name="van Eijk R."/>
            <person name="Schleper C."/>
            <person name="Guy L."/>
            <person name="Ettema T.J."/>
        </authorList>
    </citation>
    <scope>NUCLEOTIDE SEQUENCE</scope>
</reference>
<dbReference type="InterPro" id="IPR027417">
    <property type="entry name" value="P-loop_NTPase"/>
</dbReference>
<sequence>LYMWLMDDDRAFHVSELDKGEISSRIVYLDMLEYYIKEGIIEKYGDKRGWYQTRKTELQEMDFLGATEKPIDLWMPFDIDLKVNFFPGNIIVIAGTWNAGKTAVVLNVIVNNRFKHNIHYFNSEMSPSELKIRLQKFEKEGIAIDQWNFKAYHRAERFADVIFPGEGNLNIIDFLEIHDDFYVMGRRLKEIHDRLDGALAVVCIQKNRGKERDMGLGGDRSMEVARLVVTLDPGRVKLTKAKNFKDPKENPNGKMRNFTLYDGYKLQCKEGWYREKEEVKDA</sequence>
<evidence type="ECO:0000313" key="1">
    <source>
        <dbReference type="EMBL" id="KKL57986.1"/>
    </source>
</evidence>